<dbReference type="AlphaFoldDB" id="A0AAV4Q7E7"/>
<keyword evidence="2" id="KW-1185">Reference proteome</keyword>
<organism evidence="1 2">
    <name type="scientific">Caerostris extrusa</name>
    <name type="common">Bark spider</name>
    <name type="synonym">Caerostris bankana</name>
    <dbReference type="NCBI Taxonomy" id="172846"/>
    <lineage>
        <taxon>Eukaryota</taxon>
        <taxon>Metazoa</taxon>
        <taxon>Ecdysozoa</taxon>
        <taxon>Arthropoda</taxon>
        <taxon>Chelicerata</taxon>
        <taxon>Arachnida</taxon>
        <taxon>Araneae</taxon>
        <taxon>Araneomorphae</taxon>
        <taxon>Entelegynae</taxon>
        <taxon>Araneoidea</taxon>
        <taxon>Araneidae</taxon>
        <taxon>Caerostris</taxon>
    </lineage>
</organism>
<reference evidence="1 2" key="1">
    <citation type="submission" date="2021-06" db="EMBL/GenBank/DDBJ databases">
        <title>Caerostris extrusa draft genome.</title>
        <authorList>
            <person name="Kono N."/>
            <person name="Arakawa K."/>
        </authorList>
    </citation>
    <scope>NUCLEOTIDE SEQUENCE [LARGE SCALE GENOMIC DNA]</scope>
</reference>
<gene>
    <name evidence="1" type="ORF">CEXT_198001</name>
</gene>
<dbReference type="Proteomes" id="UP001054945">
    <property type="component" value="Unassembled WGS sequence"/>
</dbReference>
<accession>A0AAV4Q7E7</accession>
<sequence>MKSAKQRYSFCFKTSPFYSQNQYNNGNKKNHFLQCFKESLPAVNKLSLGIKLYSSPDHFKATFPKRREHRSLWPNEPSRNPRDLEVEGVYNRIYMSVRFLRLRFSADLIAGSLI</sequence>
<proteinExistence type="predicted"/>
<evidence type="ECO:0000313" key="1">
    <source>
        <dbReference type="EMBL" id="GIY04936.1"/>
    </source>
</evidence>
<dbReference type="EMBL" id="BPLR01005775">
    <property type="protein sequence ID" value="GIY04936.1"/>
    <property type="molecule type" value="Genomic_DNA"/>
</dbReference>
<evidence type="ECO:0000313" key="2">
    <source>
        <dbReference type="Proteomes" id="UP001054945"/>
    </source>
</evidence>
<protein>
    <submittedName>
        <fullName evidence="1">Uncharacterized protein</fullName>
    </submittedName>
</protein>
<comment type="caution">
    <text evidence="1">The sequence shown here is derived from an EMBL/GenBank/DDBJ whole genome shotgun (WGS) entry which is preliminary data.</text>
</comment>
<name>A0AAV4Q7E7_CAEEX</name>